<evidence type="ECO:0000313" key="2">
    <source>
        <dbReference type="EMBL" id="BAC88857.1"/>
    </source>
</evidence>
<protein>
    <submittedName>
        <fullName evidence="2">Gsl0916 protein</fullName>
    </submittedName>
</protein>
<name>Q7NM53_GLOVI</name>
<evidence type="ECO:0000313" key="3">
    <source>
        <dbReference type="Proteomes" id="UP000000557"/>
    </source>
</evidence>
<dbReference type="Proteomes" id="UP000000557">
    <property type="component" value="Chromosome"/>
</dbReference>
<feature type="region of interest" description="Disordered" evidence="1">
    <location>
        <begin position="1"/>
        <end position="26"/>
    </location>
</feature>
<gene>
    <name evidence="2" type="ordered locus">gsl0916</name>
</gene>
<dbReference type="STRING" id="251221.gene:10758394"/>
<reference evidence="2 3" key="1">
    <citation type="journal article" date="2003" name="DNA Res.">
        <title>Complete genome structure of Gloeobacter violaceus PCC 7421, a cyanobacterium that lacks thylakoids.</title>
        <authorList>
            <person name="Nakamura Y."/>
            <person name="Kaneko T."/>
            <person name="Sato S."/>
            <person name="Mimuro M."/>
            <person name="Miyashita H."/>
            <person name="Tsuchiya T."/>
            <person name="Sasamoto S."/>
            <person name="Watanabe A."/>
            <person name="Kawashima K."/>
            <person name="Kishida Y."/>
            <person name="Kiyokawa C."/>
            <person name="Kohara M."/>
            <person name="Matsumoto M."/>
            <person name="Matsuno A."/>
            <person name="Nakazaki N."/>
            <person name="Shimpo S."/>
            <person name="Takeuchi C."/>
            <person name="Yamada M."/>
            <person name="Tabata S."/>
        </authorList>
    </citation>
    <scope>NUCLEOTIDE SEQUENCE [LARGE SCALE GENOMIC DNA]</scope>
    <source>
        <strain evidence="3">ATCC 29082 / PCC 7421</strain>
    </source>
</reference>
<dbReference type="KEGG" id="gvi:gsl0916"/>
<keyword evidence="3" id="KW-1185">Reference proteome</keyword>
<dbReference type="EMBL" id="BA000045">
    <property type="protein sequence ID" value="BAC88857.1"/>
    <property type="molecule type" value="Genomic_DNA"/>
</dbReference>
<dbReference type="HOGENOM" id="CLU_2342783_0_0_3"/>
<organism evidence="2 3">
    <name type="scientific">Gloeobacter violaceus (strain ATCC 29082 / PCC 7421)</name>
    <dbReference type="NCBI Taxonomy" id="251221"/>
    <lineage>
        <taxon>Bacteria</taxon>
        <taxon>Bacillati</taxon>
        <taxon>Cyanobacteriota</taxon>
        <taxon>Cyanophyceae</taxon>
        <taxon>Gloeobacterales</taxon>
        <taxon>Gloeobacteraceae</taxon>
        <taxon>Gloeobacter</taxon>
    </lineage>
</organism>
<dbReference type="EnsemblBacteria" id="BAC88857">
    <property type="protein sequence ID" value="BAC88857"/>
    <property type="gene ID" value="BAC88857"/>
</dbReference>
<evidence type="ECO:0000256" key="1">
    <source>
        <dbReference type="SAM" id="MobiDB-lite"/>
    </source>
</evidence>
<accession>Q7NM53</accession>
<reference evidence="2 3" key="2">
    <citation type="journal article" date="2003" name="DNA Res.">
        <title>Complete genome structure of Gloeobacter violaceus PCC 7421, a cyanobacterium that lacks thylakoids (supplement).</title>
        <authorList>
            <person name="Nakamura Y."/>
            <person name="Kaneko T."/>
            <person name="Sato S."/>
            <person name="Mimuro M."/>
            <person name="Miyashita H."/>
            <person name="Tsuchiya T."/>
            <person name="Sasamoto S."/>
            <person name="Watanabe A."/>
            <person name="Kawashima K."/>
            <person name="Kishida Y."/>
            <person name="Kiyokawa C."/>
            <person name="Kohara M."/>
            <person name="Matsumoto M."/>
            <person name="Matsuno A."/>
            <person name="Nakazaki N."/>
            <person name="Shimpo S."/>
            <person name="Takeuchi C."/>
            <person name="Yamada M."/>
            <person name="Tabata S."/>
        </authorList>
    </citation>
    <scope>NUCLEOTIDE SEQUENCE [LARGE SCALE GENOMIC DNA]</scope>
    <source>
        <strain evidence="3">ATCC 29082 / PCC 7421</strain>
    </source>
</reference>
<proteinExistence type="predicted"/>
<dbReference type="InParanoid" id="Q7NM53"/>
<sequence>MPGDFPRHPAGAEAKSGMHRHPGHERVDIAQLVIHSPVSHRQGLTQRATHRQHQPQGGAWKAFVLVGKGHVDGRCLDDHAGVGDTKIIGVFHHNLLE</sequence>
<dbReference type="AlphaFoldDB" id="Q7NM53"/>